<reference evidence="2" key="1">
    <citation type="submission" date="2022-11" db="UniProtKB">
        <authorList>
            <consortium name="WormBaseParasite"/>
        </authorList>
    </citation>
    <scope>IDENTIFICATION</scope>
</reference>
<dbReference type="Proteomes" id="UP000887574">
    <property type="component" value="Unplaced"/>
</dbReference>
<accession>A0A915EFG8</accession>
<protein>
    <submittedName>
        <fullName evidence="2">Vitellogenin</fullName>
    </submittedName>
</protein>
<name>A0A915EFG8_9BILA</name>
<sequence length="105" mass="11998">MNVFKNTVSTNTELYKVKHLIEVKPITFPYGEPTLDKIKNLEIMVDGKCIIDEKVAPDPEGIQVFDPLKQFSANYLGSKLKSRDVRYKDVYEDTVYNPANVSIID</sequence>
<organism evidence="1 2">
    <name type="scientific">Ditylenchus dipsaci</name>
    <dbReference type="NCBI Taxonomy" id="166011"/>
    <lineage>
        <taxon>Eukaryota</taxon>
        <taxon>Metazoa</taxon>
        <taxon>Ecdysozoa</taxon>
        <taxon>Nematoda</taxon>
        <taxon>Chromadorea</taxon>
        <taxon>Rhabditida</taxon>
        <taxon>Tylenchina</taxon>
        <taxon>Tylenchomorpha</taxon>
        <taxon>Sphaerularioidea</taxon>
        <taxon>Anguinidae</taxon>
        <taxon>Anguininae</taxon>
        <taxon>Ditylenchus</taxon>
    </lineage>
</organism>
<evidence type="ECO:0000313" key="1">
    <source>
        <dbReference type="Proteomes" id="UP000887574"/>
    </source>
</evidence>
<proteinExistence type="predicted"/>
<evidence type="ECO:0000313" key="2">
    <source>
        <dbReference type="WBParaSite" id="jg477"/>
    </source>
</evidence>
<dbReference type="WBParaSite" id="jg477">
    <property type="protein sequence ID" value="jg477"/>
    <property type="gene ID" value="jg477"/>
</dbReference>
<keyword evidence="1" id="KW-1185">Reference proteome</keyword>
<dbReference type="AlphaFoldDB" id="A0A915EFG8"/>